<keyword evidence="3" id="KW-1185">Reference proteome</keyword>
<feature type="transmembrane region" description="Helical" evidence="1">
    <location>
        <begin position="188"/>
        <end position="205"/>
    </location>
</feature>
<accession>A0A4Z0Q907</accession>
<evidence type="ECO:0000256" key="1">
    <source>
        <dbReference type="SAM" id="Phobius"/>
    </source>
</evidence>
<sequence>MAEEYAEKMARKTDAELRQYVEGRAQYRDDAVLAAFDELSRRGQPHPEEALVRPELEAAVQAQVSRELEARQLMEREEAEAESPTAVPELYSQSTIVLFSVLPISMMIGGGVLLGMNLFRLGHKRALLGLIGFILIYFFVASQVLAWAIFQQGLHPFLASLLFNVPALLVYLRWFWPRYVHTNNYRSRGIIIPMLVSFLIVWGLQKALPYLMQQQPKEVQKMQKDMEQMMKQ</sequence>
<keyword evidence="1" id="KW-0472">Membrane</keyword>
<keyword evidence="1" id="KW-1133">Transmembrane helix</keyword>
<protein>
    <submittedName>
        <fullName evidence="2">Uncharacterized protein</fullName>
    </submittedName>
</protein>
<reference evidence="2 3" key="1">
    <citation type="submission" date="2019-04" db="EMBL/GenBank/DDBJ databases">
        <authorList>
            <person name="Feng G."/>
            <person name="Zhang J."/>
            <person name="Zhu H."/>
        </authorList>
    </citation>
    <scope>NUCLEOTIDE SEQUENCE [LARGE SCALE GENOMIC DNA]</scope>
    <source>
        <strain evidence="2 3">9PBR-1</strain>
    </source>
</reference>
<comment type="caution">
    <text evidence="2">The sequence shown here is derived from an EMBL/GenBank/DDBJ whole genome shotgun (WGS) entry which is preliminary data.</text>
</comment>
<dbReference type="RefSeq" id="WP_135396399.1">
    <property type="nucleotide sequence ID" value="NZ_SRMB01000003.1"/>
</dbReference>
<organism evidence="2 3">
    <name type="scientific">Hymenobacter metallicola</name>
    <dbReference type="NCBI Taxonomy" id="2563114"/>
    <lineage>
        <taxon>Bacteria</taxon>
        <taxon>Pseudomonadati</taxon>
        <taxon>Bacteroidota</taxon>
        <taxon>Cytophagia</taxon>
        <taxon>Cytophagales</taxon>
        <taxon>Hymenobacteraceae</taxon>
        <taxon>Hymenobacter</taxon>
    </lineage>
</organism>
<evidence type="ECO:0000313" key="3">
    <source>
        <dbReference type="Proteomes" id="UP000298471"/>
    </source>
</evidence>
<dbReference type="EMBL" id="SRMB01000003">
    <property type="protein sequence ID" value="TGE26490.1"/>
    <property type="molecule type" value="Genomic_DNA"/>
</dbReference>
<dbReference type="AlphaFoldDB" id="A0A4Z0Q907"/>
<dbReference type="Proteomes" id="UP000298471">
    <property type="component" value="Unassembled WGS sequence"/>
</dbReference>
<feature type="transmembrane region" description="Helical" evidence="1">
    <location>
        <begin position="126"/>
        <end position="150"/>
    </location>
</feature>
<name>A0A4Z0Q907_9BACT</name>
<evidence type="ECO:0000313" key="2">
    <source>
        <dbReference type="EMBL" id="TGE26490.1"/>
    </source>
</evidence>
<keyword evidence="1" id="KW-0812">Transmembrane</keyword>
<feature type="transmembrane region" description="Helical" evidence="1">
    <location>
        <begin position="156"/>
        <end position="176"/>
    </location>
</feature>
<proteinExistence type="predicted"/>
<feature type="transmembrane region" description="Helical" evidence="1">
    <location>
        <begin position="96"/>
        <end position="119"/>
    </location>
</feature>
<dbReference type="OrthoDB" id="882708at2"/>
<gene>
    <name evidence="2" type="ORF">E5K02_17000</name>
</gene>